<evidence type="ECO:0000313" key="8">
    <source>
        <dbReference type="EMBL" id="MBM7573175.1"/>
    </source>
</evidence>
<dbReference type="SUPFAM" id="SSF54534">
    <property type="entry name" value="FKBP-like"/>
    <property type="match status" value="1"/>
</dbReference>
<dbReference type="PROSITE" id="PS01096">
    <property type="entry name" value="PPIC_PPIASE_1"/>
    <property type="match status" value="1"/>
</dbReference>
<dbReference type="PANTHER" id="PTHR47245:SF1">
    <property type="entry name" value="FOLDASE PROTEIN PRSA"/>
    <property type="match status" value="1"/>
</dbReference>
<dbReference type="PANTHER" id="PTHR47245">
    <property type="entry name" value="PEPTIDYLPROLYL ISOMERASE"/>
    <property type="match status" value="1"/>
</dbReference>
<dbReference type="Gene3D" id="3.10.50.40">
    <property type="match status" value="1"/>
</dbReference>
<dbReference type="Gene3D" id="1.10.4030.10">
    <property type="entry name" value="Porin chaperone SurA, peptide-binding domain"/>
    <property type="match status" value="1"/>
</dbReference>
<dbReference type="EMBL" id="JAFBDR010000027">
    <property type="protein sequence ID" value="MBM7573175.1"/>
    <property type="molecule type" value="Genomic_DNA"/>
</dbReference>
<dbReference type="InterPro" id="IPR046357">
    <property type="entry name" value="PPIase_dom_sf"/>
</dbReference>
<dbReference type="PROSITE" id="PS50198">
    <property type="entry name" value="PPIC_PPIASE_2"/>
    <property type="match status" value="1"/>
</dbReference>
<name>A0ABS2N4V9_9BACI</name>
<dbReference type="InterPro" id="IPR023058">
    <property type="entry name" value="PPIase_PpiC_CS"/>
</dbReference>
<keyword evidence="4 6" id="KW-0697">Rotamase</keyword>
<evidence type="ECO:0000256" key="6">
    <source>
        <dbReference type="PROSITE-ProRule" id="PRU00278"/>
    </source>
</evidence>
<evidence type="ECO:0000259" key="7">
    <source>
        <dbReference type="PROSITE" id="PS50198"/>
    </source>
</evidence>
<reference evidence="8 9" key="1">
    <citation type="submission" date="2021-01" db="EMBL/GenBank/DDBJ databases">
        <title>Genomic Encyclopedia of Type Strains, Phase IV (KMG-IV): sequencing the most valuable type-strain genomes for metagenomic binning, comparative biology and taxonomic classification.</title>
        <authorList>
            <person name="Goeker M."/>
        </authorList>
    </citation>
    <scope>NUCLEOTIDE SEQUENCE [LARGE SCALE GENOMIC DNA]</scope>
    <source>
        <strain evidence="8 9">DSM 23711</strain>
    </source>
</reference>
<evidence type="ECO:0000256" key="3">
    <source>
        <dbReference type="ARBA" id="ARBA00022729"/>
    </source>
</evidence>
<keyword evidence="9" id="KW-1185">Reference proteome</keyword>
<dbReference type="EC" id="5.2.1.8" evidence="2"/>
<comment type="catalytic activity">
    <reaction evidence="1">
        <text>[protein]-peptidylproline (omega=180) = [protein]-peptidylproline (omega=0)</text>
        <dbReference type="Rhea" id="RHEA:16237"/>
        <dbReference type="Rhea" id="RHEA-COMP:10747"/>
        <dbReference type="Rhea" id="RHEA-COMP:10748"/>
        <dbReference type="ChEBI" id="CHEBI:83833"/>
        <dbReference type="ChEBI" id="CHEBI:83834"/>
        <dbReference type="EC" id="5.2.1.8"/>
    </reaction>
</comment>
<evidence type="ECO:0000256" key="2">
    <source>
        <dbReference type="ARBA" id="ARBA00013194"/>
    </source>
</evidence>
<feature type="domain" description="PpiC" evidence="7">
    <location>
        <begin position="162"/>
        <end position="254"/>
    </location>
</feature>
<dbReference type="Proteomes" id="UP001296943">
    <property type="component" value="Unassembled WGS sequence"/>
</dbReference>
<evidence type="ECO:0000256" key="4">
    <source>
        <dbReference type="ARBA" id="ARBA00023110"/>
    </source>
</evidence>
<dbReference type="GO" id="GO:0003755">
    <property type="term" value="F:peptidyl-prolyl cis-trans isomerase activity"/>
    <property type="evidence" value="ECO:0007669"/>
    <property type="project" value="UniProtKB-EC"/>
</dbReference>
<dbReference type="InterPro" id="IPR000297">
    <property type="entry name" value="PPIase_PpiC"/>
</dbReference>
<evidence type="ECO:0000256" key="5">
    <source>
        <dbReference type="ARBA" id="ARBA00023235"/>
    </source>
</evidence>
<evidence type="ECO:0000313" key="9">
    <source>
        <dbReference type="Proteomes" id="UP001296943"/>
    </source>
</evidence>
<keyword evidence="5 6" id="KW-0413">Isomerase</keyword>
<proteinExistence type="predicted"/>
<dbReference type="Pfam" id="PF13145">
    <property type="entry name" value="Rotamase_2"/>
    <property type="match status" value="1"/>
</dbReference>
<accession>A0ABS2N4V9</accession>
<organism evidence="8 9">
    <name type="scientific">Aquibacillus albus</name>
    <dbReference type="NCBI Taxonomy" id="1168171"/>
    <lineage>
        <taxon>Bacteria</taxon>
        <taxon>Bacillati</taxon>
        <taxon>Bacillota</taxon>
        <taxon>Bacilli</taxon>
        <taxon>Bacillales</taxon>
        <taxon>Bacillaceae</taxon>
        <taxon>Aquibacillus</taxon>
    </lineage>
</organism>
<gene>
    <name evidence="8" type="ORF">JOC48_003724</name>
</gene>
<dbReference type="InterPro" id="IPR050245">
    <property type="entry name" value="PrsA_foldase"/>
</dbReference>
<sequence>MTRKFLFGVIISLLITNLTTIGVWMVERNQDLSENFSVQVNKNEAVATINNKEIFYDDWIGALEGNFGEQVLKDLINKEVVFQLAKEQGIDINQKLIDRELSLLFTMAGVLTHDEIEPQIEKWEQRLLYRLYMEELLTQDISVDEGAIRKYYENHGGQYEFDESIQLSHIIVNDRETAIQITDELNAGASFAALAREYSIDENTKSDGGYLGFYTETTEFLPSDYFSKAIELEEHTYSEPFVTSNGIAILYLHRRLPSISFSYEELKPHMKRELALEEIETVISADLLWDKVDVDWIYGNY</sequence>
<dbReference type="RefSeq" id="WP_204501839.1">
    <property type="nucleotide sequence ID" value="NZ_JAFBDR010000027.1"/>
</dbReference>
<comment type="caution">
    <text evidence="8">The sequence shown here is derived from an EMBL/GenBank/DDBJ whole genome shotgun (WGS) entry which is preliminary data.</text>
</comment>
<keyword evidence="3" id="KW-0732">Signal</keyword>
<protein>
    <recommendedName>
        <fullName evidence="2">peptidylprolyl isomerase</fullName>
        <ecNumber evidence="2">5.2.1.8</ecNumber>
    </recommendedName>
</protein>
<evidence type="ECO:0000256" key="1">
    <source>
        <dbReference type="ARBA" id="ARBA00000971"/>
    </source>
</evidence>